<evidence type="ECO:0000256" key="1">
    <source>
        <dbReference type="ARBA" id="ARBA00022829"/>
    </source>
</evidence>
<dbReference type="GO" id="GO:0005694">
    <property type="term" value="C:chromosome"/>
    <property type="evidence" value="ECO:0007669"/>
    <property type="project" value="TreeGrafter"/>
</dbReference>
<sequence length="292" mass="31798">MATSHKSRGGRVDFSSLIGSVGDKSPVDATIPVDGQFRPDVPLSELIANPRNPRSAVGDLTDLATIAERQLQPGTVVTSARWLELWPEDVAKIGTARWVVVNGCRRLAASEKYGRKGMDVVVQDSLATSKEAILWASIVENLDRQDFDVVEEAEAVNLLVTELGSATRAAQKLGRSEGWISQRRALLKLEPELREKLRSGDLAIRDARALAQIPSAEQVAEWSSRQQDPPSPEANSKKPRRPSDADKQIASRSAAVRALTKLKSDPQSVAAAIKEALSEEGIRELVKTLRDV</sequence>
<dbReference type="GO" id="GO:0045881">
    <property type="term" value="P:positive regulation of sporulation resulting in formation of a cellular spore"/>
    <property type="evidence" value="ECO:0007669"/>
    <property type="project" value="TreeGrafter"/>
</dbReference>
<proteinExistence type="predicted"/>
<evidence type="ECO:0000313" key="6">
    <source>
        <dbReference type="Proteomes" id="UP000076038"/>
    </source>
</evidence>
<accession>A0A143QU17</accession>
<protein>
    <submittedName>
        <fullName evidence="5">Chromosome-partitioning protein Spo0J</fullName>
    </submittedName>
</protein>
<dbReference type="SUPFAM" id="SSF109709">
    <property type="entry name" value="KorB DNA-binding domain-like"/>
    <property type="match status" value="1"/>
</dbReference>
<keyword evidence="5" id="KW-0614">Plasmid</keyword>
<evidence type="ECO:0000259" key="3">
    <source>
        <dbReference type="Pfam" id="PF02195"/>
    </source>
</evidence>
<reference evidence="5 6" key="1">
    <citation type="journal article" date="2016" name="Genome Announc.">
        <title>Complete Genome and Plasmid Sequences for Rhodococcus fascians D188 and Draft Sequences for Rhodococcus Isolates PBTS 1 and PBTS 2.</title>
        <authorList>
            <person name="Stamler R.A."/>
            <person name="Vereecke D."/>
            <person name="Zhang Y."/>
            <person name="Schilkey F."/>
            <person name="Devitt N."/>
            <person name="Randall J.J."/>
        </authorList>
    </citation>
    <scope>NUCLEOTIDE SEQUENCE [LARGE SCALE GENOMIC DNA]</scope>
    <source>
        <strain evidence="5 6">PBTS2</strain>
        <plasmid evidence="5">unnamed1</plasmid>
    </source>
</reference>
<evidence type="ECO:0000256" key="2">
    <source>
        <dbReference type="SAM" id="MobiDB-lite"/>
    </source>
</evidence>
<geneLocation type="plasmid" evidence="5 6">
    <name>unnamed1</name>
</geneLocation>
<dbReference type="InterPro" id="IPR050336">
    <property type="entry name" value="Chromosome_partition/occlusion"/>
</dbReference>
<reference evidence="6" key="2">
    <citation type="submission" date="2016-04" db="EMBL/GenBank/DDBJ databases">
        <title>Complete Genome and Plasmid Sequences for Rhodococcus fascians D188 and Draft Sequences for Rhodococcus spp. Isolates PBTS 1 and PBTS 2.</title>
        <authorList>
            <person name="Stamer R."/>
            <person name="Vereecke D."/>
            <person name="Zhang Y."/>
            <person name="Schilkey F."/>
            <person name="Devitt N."/>
            <person name="Randall J."/>
        </authorList>
    </citation>
    <scope>NUCLEOTIDE SEQUENCE [LARGE SCALE GENOMIC DNA]</scope>
    <source>
        <strain evidence="6">PBTS2</strain>
        <plasmid evidence="6">unnamed1</plasmid>
    </source>
</reference>
<dbReference type="Pfam" id="PF02195">
    <property type="entry name" value="ParB_N"/>
    <property type="match status" value="1"/>
</dbReference>
<dbReference type="GO" id="GO:0007059">
    <property type="term" value="P:chromosome segregation"/>
    <property type="evidence" value="ECO:0007669"/>
    <property type="project" value="TreeGrafter"/>
</dbReference>
<organism evidence="5 6">
    <name type="scientific">Rhodococcoides fascians</name>
    <name type="common">Rhodococcus fascians</name>
    <dbReference type="NCBI Taxonomy" id="1828"/>
    <lineage>
        <taxon>Bacteria</taxon>
        <taxon>Bacillati</taxon>
        <taxon>Actinomycetota</taxon>
        <taxon>Actinomycetes</taxon>
        <taxon>Mycobacteriales</taxon>
        <taxon>Nocardiaceae</taxon>
        <taxon>Rhodococcoides</taxon>
    </lineage>
</organism>
<dbReference type="KEGG" id="rhs:A3Q41_04927"/>
<dbReference type="PATRIC" id="fig|1653479.3.peg.4991"/>
<dbReference type="OrthoDB" id="70307at2"/>
<dbReference type="PANTHER" id="PTHR33375:SF1">
    <property type="entry name" value="CHROMOSOME-PARTITIONING PROTEIN PARB-RELATED"/>
    <property type="match status" value="1"/>
</dbReference>
<dbReference type="InterPro" id="IPR003115">
    <property type="entry name" value="ParB_N"/>
</dbReference>
<dbReference type="EMBL" id="CP015221">
    <property type="protein sequence ID" value="AMY26182.1"/>
    <property type="molecule type" value="Genomic_DNA"/>
</dbReference>
<dbReference type="SUPFAM" id="SSF110849">
    <property type="entry name" value="ParB/Sulfiredoxin"/>
    <property type="match status" value="1"/>
</dbReference>
<feature type="domain" description="ParB/Spo0J HTH" evidence="4">
    <location>
        <begin position="145"/>
        <end position="221"/>
    </location>
</feature>
<feature type="region of interest" description="Disordered" evidence="2">
    <location>
        <begin position="218"/>
        <end position="251"/>
    </location>
</feature>
<dbReference type="InterPro" id="IPR041468">
    <property type="entry name" value="HTH_ParB/Spo0J"/>
</dbReference>
<dbReference type="Pfam" id="PF17762">
    <property type="entry name" value="HTH_ParB"/>
    <property type="match status" value="1"/>
</dbReference>
<gene>
    <name evidence="5" type="primary">spo0C_1</name>
    <name evidence="5" type="ORF">A3Q41_04927</name>
</gene>
<evidence type="ECO:0000259" key="4">
    <source>
        <dbReference type="Pfam" id="PF17762"/>
    </source>
</evidence>
<keyword evidence="1" id="KW-0159">Chromosome partition</keyword>
<keyword evidence="6" id="KW-1185">Reference proteome</keyword>
<name>A0A143QU17_RHOFA</name>
<feature type="domain" description="ParB-like N-terminal" evidence="3">
    <location>
        <begin position="40"/>
        <end position="141"/>
    </location>
</feature>
<evidence type="ECO:0000313" key="5">
    <source>
        <dbReference type="EMBL" id="AMY26182.1"/>
    </source>
</evidence>
<dbReference type="InterPro" id="IPR036086">
    <property type="entry name" value="ParB/Sulfiredoxin_sf"/>
</dbReference>
<dbReference type="Gene3D" id="1.10.10.2830">
    <property type="match status" value="1"/>
</dbReference>
<dbReference type="Proteomes" id="UP000076038">
    <property type="component" value="Plasmid unnamed1"/>
</dbReference>
<dbReference type="PANTHER" id="PTHR33375">
    <property type="entry name" value="CHROMOSOME-PARTITIONING PROTEIN PARB-RELATED"/>
    <property type="match status" value="1"/>
</dbReference>
<dbReference type="AlphaFoldDB" id="A0A143QU17"/>